<evidence type="ECO:0000313" key="2">
    <source>
        <dbReference type="EMBL" id="TQD95911.1"/>
    </source>
</evidence>
<dbReference type="AlphaFoldDB" id="A0A540MB15"/>
<dbReference type="Proteomes" id="UP000315295">
    <property type="component" value="Unassembled WGS sequence"/>
</dbReference>
<evidence type="ECO:0000313" key="3">
    <source>
        <dbReference type="Proteomes" id="UP000315295"/>
    </source>
</evidence>
<reference evidence="2 3" key="1">
    <citation type="journal article" date="2019" name="G3 (Bethesda)">
        <title>Sequencing of a Wild Apple (Malus baccata) Genome Unravels the Differences Between Cultivated and Wild Apple Species Regarding Disease Resistance and Cold Tolerance.</title>
        <authorList>
            <person name="Chen X."/>
        </authorList>
    </citation>
    <scope>NUCLEOTIDE SEQUENCE [LARGE SCALE GENOMIC DNA]</scope>
    <source>
        <strain evidence="3">cv. Shandingzi</strain>
        <tissue evidence="2">Leaves</tissue>
    </source>
</reference>
<name>A0A540MB15_MALBA</name>
<comment type="caution">
    <text evidence="2">The sequence shown here is derived from an EMBL/GenBank/DDBJ whole genome shotgun (WGS) entry which is preliminary data.</text>
</comment>
<dbReference type="EMBL" id="VIEB01000303">
    <property type="protein sequence ID" value="TQD95911.1"/>
    <property type="molecule type" value="Genomic_DNA"/>
</dbReference>
<keyword evidence="3" id="KW-1185">Reference proteome</keyword>
<sequence length="134" mass="15409">MAKEDRETNVEKNEAVDVKGKNAQVNSPKSLNSSKFDPFSAYKDKLPFPQALIKPKKDHHYCSKRSISIFHYSRLSSKSLPMPNFSRVFFLTKKLSDIYLWKNPSKLQDLGIPTLSCVIGSHNLKKHWLIMEQA</sequence>
<feature type="region of interest" description="Disordered" evidence="1">
    <location>
        <begin position="1"/>
        <end position="32"/>
    </location>
</feature>
<protein>
    <submittedName>
        <fullName evidence="2">Uncharacterized protein</fullName>
    </submittedName>
</protein>
<proteinExistence type="predicted"/>
<feature type="compositionally biased region" description="Polar residues" evidence="1">
    <location>
        <begin position="23"/>
        <end position="32"/>
    </location>
</feature>
<accession>A0A540MB15</accession>
<organism evidence="2 3">
    <name type="scientific">Malus baccata</name>
    <name type="common">Siberian crab apple</name>
    <name type="synonym">Pyrus baccata</name>
    <dbReference type="NCBI Taxonomy" id="106549"/>
    <lineage>
        <taxon>Eukaryota</taxon>
        <taxon>Viridiplantae</taxon>
        <taxon>Streptophyta</taxon>
        <taxon>Embryophyta</taxon>
        <taxon>Tracheophyta</taxon>
        <taxon>Spermatophyta</taxon>
        <taxon>Magnoliopsida</taxon>
        <taxon>eudicotyledons</taxon>
        <taxon>Gunneridae</taxon>
        <taxon>Pentapetalae</taxon>
        <taxon>rosids</taxon>
        <taxon>fabids</taxon>
        <taxon>Rosales</taxon>
        <taxon>Rosaceae</taxon>
        <taxon>Amygdaloideae</taxon>
        <taxon>Maleae</taxon>
        <taxon>Malus</taxon>
    </lineage>
</organism>
<evidence type="ECO:0000256" key="1">
    <source>
        <dbReference type="SAM" id="MobiDB-lite"/>
    </source>
</evidence>
<feature type="compositionally biased region" description="Basic and acidic residues" evidence="1">
    <location>
        <begin position="1"/>
        <end position="20"/>
    </location>
</feature>
<gene>
    <name evidence="2" type="ORF">C1H46_018489</name>
</gene>